<reference evidence="1 2" key="1">
    <citation type="submission" date="2019-02" db="EMBL/GenBank/DDBJ databases">
        <title>Genomic Encyclopedia of Type Strains, Phase IV (KMG-IV): sequencing the most valuable type-strain genomes for metagenomic binning, comparative biology and taxonomic classification.</title>
        <authorList>
            <person name="Goeker M."/>
        </authorList>
    </citation>
    <scope>NUCLEOTIDE SEQUENCE [LARGE SCALE GENOMIC DNA]</scope>
    <source>
        <strain evidence="1 2">DSM 101727</strain>
    </source>
</reference>
<organism evidence="1 2">
    <name type="scientific">Herbihabitans rhizosphaerae</name>
    <dbReference type="NCBI Taxonomy" id="1872711"/>
    <lineage>
        <taxon>Bacteria</taxon>
        <taxon>Bacillati</taxon>
        <taxon>Actinomycetota</taxon>
        <taxon>Actinomycetes</taxon>
        <taxon>Pseudonocardiales</taxon>
        <taxon>Pseudonocardiaceae</taxon>
        <taxon>Herbihabitans</taxon>
    </lineage>
</organism>
<dbReference type="Gene3D" id="1.50.10.20">
    <property type="match status" value="1"/>
</dbReference>
<evidence type="ECO:0000313" key="1">
    <source>
        <dbReference type="EMBL" id="RZS33950.1"/>
    </source>
</evidence>
<dbReference type="GO" id="GO:0010333">
    <property type="term" value="F:terpene synthase activity"/>
    <property type="evidence" value="ECO:0007669"/>
    <property type="project" value="InterPro"/>
</dbReference>
<dbReference type="InterPro" id="IPR008930">
    <property type="entry name" value="Terpenoid_cyclase/PrenylTrfase"/>
</dbReference>
<accession>A0A4Q7KGH8</accession>
<gene>
    <name evidence="1" type="ORF">EV193_110100</name>
</gene>
<keyword evidence="2" id="KW-1185">Reference proteome</keyword>
<dbReference type="AlphaFoldDB" id="A0A4Q7KGH8"/>
<dbReference type="GO" id="GO:0016102">
    <property type="term" value="P:diterpenoid biosynthetic process"/>
    <property type="evidence" value="ECO:0007669"/>
    <property type="project" value="TreeGrafter"/>
</dbReference>
<dbReference type="OrthoDB" id="9758578at2"/>
<name>A0A4Q7KGH8_9PSEU</name>
<protein>
    <submittedName>
        <fullName evidence="1">Halimadienyl-diphosphate synthase</fullName>
    </submittedName>
</protein>
<dbReference type="RefSeq" id="WP_130347223.1">
    <property type="nucleotide sequence ID" value="NZ_SGWQ01000010.1"/>
</dbReference>
<dbReference type="GO" id="GO:0000287">
    <property type="term" value="F:magnesium ion binding"/>
    <property type="evidence" value="ECO:0007669"/>
    <property type="project" value="TreeGrafter"/>
</dbReference>
<dbReference type="PANTHER" id="PTHR31739:SF25">
    <property type="entry name" value="(E,E)-GERANYLLINALOOL SYNTHASE"/>
    <property type="match status" value="1"/>
</dbReference>
<dbReference type="PANTHER" id="PTHR31739">
    <property type="entry name" value="ENT-COPALYL DIPHOSPHATE SYNTHASE, CHLOROPLASTIC"/>
    <property type="match status" value="1"/>
</dbReference>
<dbReference type="Gene3D" id="1.50.10.160">
    <property type="match status" value="1"/>
</dbReference>
<sequence>MRDAIERADTIVGELDNRPVAGSAYSTAWAARLVHDDGRPVFEQAREWLRTHQHADGSWGSAVPNAYDRLVCTLAAVLTLSEVPGEWAAGAVRAGVDYLREHAADWRDAPGQIIGFEIVAPYLVEQARAAGLLEIDSRTELALLREEKLALVPEGALTSQPTALLYSLEALDDLVSVPDVLKFAAPDGSMSSNPAATAAVWAATKDPAALTYLRDAARSAGDGGLPEIYPIDVFEPAWTIYLLDRAGLKPSGVQQHVERFLRLSGEDGAPLGSSADFPLPDSDCTALVAIVAHSFGYETTPLLEALLPFERDDHFAGLPHERFAPVSGNAHVLEALSQQPHRFAAQIGKTRDFLLDARRESAWWHDKWHFSDHYATAQAVFGLAGATEPGTLAGTWRWLLDGQHPDGSWGAAGGQAEDTAYAVLSLDALAPHHGPVPEDTYRRAHAYLREHLDAPDYAELWIGKSLYTPPTVVRAAVAAAWVISGQADDE</sequence>
<dbReference type="Proteomes" id="UP000294257">
    <property type="component" value="Unassembled WGS sequence"/>
</dbReference>
<dbReference type="SUPFAM" id="SSF48239">
    <property type="entry name" value="Terpenoid cyclases/Protein prenyltransferases"/>
    <property type="match status" value="2"/>
</dbReference>
<proteinExistence type="predicted"/>
<dbReference type="EMBL" id="SGWQ01000010">
    <property type="protein sequence ID" value="RZS33950.1"/>
    <property type="molecule type" value="Genomic_DNA"/>
</dbReference>
<comment type="caution">
    <text evidence="1">The sequence shown here is derived from an EMBL/GenBank/DDBJ whole genome shotgun (WGS) entry which is preliminary data.</text>
</comment>
<dbReference type="InterPro" id="IPR050148">
    <property type="entry name" value="Terpene_synthase-like"/>
</dbReference>
<evidence type="ECO:0000313" key="2">
    <source>
        <dbReference type="Proteomes" id="UP000294257"/>
    </source>
</evidence>